<dbReference type="Proteomes" id="UP000596977">
    <property type="component" value="Unassembled WGS sequence"/>
</dbReference>
<dbReference type="OrthoDB" id="9760225at2"/>
<comment type="similarity">
    <text evidence="1">Belongs to the LptD family.</text>
</comment>
<gene>
    <name evidence="3" type="primary">ostA</name>
    <name evidence="1" type="synonym">lptD</name>
    <name evidence="3" type="ORF">GCM10011499_20440</name>
</gene>
<dbReference type="PANTHER" id="PTHR30189:SF1">
    <property type="entry name" value="LPS-ASSEMBLY PROTEIN LPTD"/>
    <property type="match status" value="1"/>
</dbReference>
<keyword evidence="1" id="KW-0472">Membrane</keyword>
<keyword evidence="1" id="KW-0732">Signal</keyword>
<dbReference type="GO" id="GO:1990351">
    <property type="term" value="C:transporter complex"/>
    <property type="evidence" value="ECO:0007669"/>
    <property type="project" value="TreeGrafter"/>
</dbReference>
<dbReference type="HAMAP" id="MF_01411">
    <property type="entry name" value="LPS_assembly_LptD"/>
    <property type="match status" value="1"/>
</dbReference>
<evidence type="ECO:0000259" key="2">
    <source>
        <dbReference type="Pfam" id="PF04453"/>
    </source>
</evidence>
<dbReference type="InterPro" id="IPR007543">
    <property type="entry name" value="LptD_C"/>
</dbReference>
<feature type="domain" description="LptD C-terminal" evidence="2">
    <location>
        <begin position="302"/>
        <end position="693"/>
    </location>
</feature>
<comment type="caution">
    <text evidence="1">Lacks conserved residue(s) required for the propagation of feature annotation.</text>
</comment>
<comment type="function">
    <text evidence="1">Involved in the assembly of lipopolysaccharide (LPS) at the surface of the outer membrane.</text>
</comment>
<name>A0A916RCG4_9HYPH</name>
<dbReference type="Gene3D" id="2.60.450.10">
    <property type="entry name" value="Lipopolysaccharide (LPS) transport protein A like domain"/>
    <property type="match status" value="1"/>
</dbReference>
<keyword evidence="1" id="KW-0998">Cell outer membrane</keyword>
<sequence precursor="true">MGKPCLRPRMAGYKGALASVLVALGLFATPVSAQSILPPDFFDRIPPAAGRDMAVAADAMIFNQANDTVVATGNVGIAFEGYSATADRAIYYQRSGRVELIGNVAFTDPDGVRYVADRIELEDSFRDGFLQALTVEFPDGARFTAADANFDEGLQRIYREGIYAPCGECIGTHGGPIGWKVRATTIITDGGEQTINFEQPVLEFLGVSVAWLPWLTLPTDEDLEFPVFSYKDEYGYSLSFPFFRHSIAGGNLLFTPTVFSRQGLMLGLDWRHRAGPVSYRVRTSGIYQLDPGAFGGLGDREFRGALQTNGSFRPTSEWLVGWSAHTFTDPGYLRDYNHESRDNLRNEIYAQYLTPESYADIRVQQHVRLTDDNEWSTWDDYHGRLEQDGLTHPNAVGEHNIDLDDDMGRVTLSGRLLGLTRLQDHQYHGFVGGYAGRSVHAMAQAGWTNQYITGGAAISPYLGLRGDLATYAGESTLPGAPEDQTLFSATPIAALDVRYPLRARTSGATHIIEPIAQVVYRGSNESIVGIVNNDSHSSTFDTSSLFDFNRFSGADRQETGLRTNVGFALQTSFDNGAWLSASIGQSFHLAGTNAFGVEDGTAAGLGGGLDDDASYIVASLEGAINPFLSGGIRAQFDPETGDIPTTNARLTASRDGYAVTGSYAWADANPDLGVTEERHDIGAEFTVPLMDYWRVRTGARWDLTNAELLRTTAAIEYDDRFLAFGLGTRFNGPVENWGDDFRVELSLRLSTAGERNIVDFGYSWNND</sequence>
<evidence type="ECO:0000313" key="3">
    <source>
        <dbReference type="EMBL" id="GGA50420.1"/>
    </source>
</evidence>
<keyword evidence="4" id="KW-1185">Reference proteome</keyword>
<evidence type="ECO:0000313" key="4">
    <source>
        <dbReference type="Proteomes" id="UP000596977"/>
    </source>
</evidence>
<dbReference type="Pfam" id="PF04453">
    <property type="entry name" value="LptD"/>
    <property type="match status" value="1"/>
</dbReference>
<dbReference type="InterPro" id="IPR020889">
    <property type="entry name" value="LipoPS_assembly_LptD"/>
</dbReference>
<comment type="subcellular location">
    <subcellularLocation>
        <location evidence="1">Cell outer membrane</location>
    </subcellularLocation>
</comment>
<accession>A0A916RCG4</accession>
<dbReference type="GO" id="GO:0009279">
    <property type="term" value="C:cell outer membrane"/>
    <property type="evidence" value="ECO:0007669"/>
    <property type="project" value="UniProtKB-SubCell"/>
</dbReference>
<dbReference type="InterPro" id="IPR050218">
    <property type="entry name" value="LptD"/>
</dbReference>
<reference evidence="3 4" key="1">
    <citation type="journal article" date="2014" name="Int. J. Syst. Evol. Microbiol.">
        <title>Complete genome sequence of Corynebacterium casei LMG S-19264T (=DSM 44701T), isolated from a smear-ripened cheese.</title>
        <authorList>
            <consortium name="US DOE Joint Genome Institute (JGI-PGF)"/>
            <person name="Walter F."/>
            <person name="Albersmeier A."/>
            <person name="Kalinowski J."/>
            <person name="Ruckert C."/>
        </authorList>
    </citation>
    <scope>NUCLEOTIDE SEQUENCE [LARGE SCALE GENOMIC DNA]</scope>
    <source>
        <strain evidence="3 4">CGMCC 1.15896</strain>
    </source>
</reference>
<dbReference type="AlphaFoldDB" id="A0A916RCG4"/>
<protein>
    <recommendedName>
        <fullName evidence="1">LPS-assembly protein LptD</fullName>
    </recommendedName>
</protein>
<evidence type="ECO:0000256" key="1">
    <source>
        <dbReference type="HAMAP-Rule" id="MF_01411"/>
    </source>
</evidence>
<feature type="chain" id="PRO_5038200054" description="LPS-assembly protein LptD" evidence="1">
    <location>
        <begin position="34"/>
        <end position="767"/>
    </location>
</feature>
<comment type="caution">
    <text evidence="3">The sequence shown here is derived from an EMBL/GenBank/DDBJ whole genome shotgun (WGS) entry which is preliminary data.</text>
</comment>
<dbReference type="PANTHER" id="PTHR30189">
    <property type="entry name" value="LPS-ASSEMBLY PROTEIN"/>
    <property type="match status" value="1"/>
</dbReference>
<feature type="signal peptide" evidence="1">
    <location>
        <begin position="1"/>
        <end position="33"/>
    </location>
</feature>
<proteinExistence type="inferred from homology"/>
<dbReference type="GO" id="GO:0043165">
    <property type="term" value="P:Gram-negative-bacterium-type cell outer membrane assembly"/>
    <property type="evidence" value="ECO:0007669"/>
    <property type="project" value="UniProtKB-UniRule"/>
</dbReference>
<organism evidence="3 4">
    <name type="scientific">Pelagibacterium lentulum</name>
    <dbReference type="NCBI Taxonomy" id="2029865"/>
    <lineage>
        <taxon>Bacteria</taxon>
        <taxon>Pseudomonadati</taxon>
        <taxon>Pseudomonadota</taxon>
        <taxon>Alphaproteobacteria</taxon>
        <taxon>Hyphomicrobiales</taxon>
        <taxon>Devosiaceae</taxon>
        <taxon>Pelagibacterium</taxon>
    </lineage>
</organism>
<dbReference type="GO" id="GO:0015920">
    <property type="term" value="P:lipopolysaccharide transport"/>
    <property type="evidence" value="ECO:0007669"/>
    <property type="project" value="InterPro"/>
</dbReference>
<comment type="subunit">
    <text evidence="1">Component of the lipopolysaccharide transport and assembly complex.</text>
</comment>
<dbReference type="EMBL" id="BMKB01000003">
    <property type="protein sequence ID" value="GGA50420.1"/>
    <property type="molecule type" value="Genomic_DNA"/>
</dbReference>